<name>A0AA88DJ49_FICCA</name>
<feature type="region of interest" description="Disordered" evidence="1">
    <location>
        <begin position="95"/>
        <end position="132"/>
    </location>
</feature>
<organism evidence="2 3">
    <name type="scientific">Ficus carica</name>
    <name type="common">Common fig</name>
    <dbReference type="NCBI Taxonomy" id="3494"/>
    <lineage>
        <taxon>Eukaryota</taxon>
        <taxon>Viridiplantae</taxon>
        <taxon>Streptophyta</taxon>
        <taxon>Embryophyta</taxon>
        <taxon>Tracheophyta</taxon>
        <taxon>Spermatophyta</taxon>
        <taxon>Magnoliopsida</taxon>
        <taxon>eudicotyledons</taxon>
        <taxon>Gunneridae</taxon>
        <taxon>Pentapetalae</taxon>
        <taxon>rosids</taxon>
        <taxon>fabids</taxon>
        <taxon>Rosales</taxon>
        <taxon>Moraceae</taxon>
        <taxon>Ficeae</taxon>
        <taxon>Ficus</taxon>
    </lineage>
</organism>
<sequence length="132" mass="14033">MVSESGFEVEVGLGFGMGSSFGIVFQDVCWVSGQAIGRGLGRVLKLESGFWTEVGIGFRDGCRNHVSRRESGSGNETRVGLGFGTKVRIMFQDGGRGRVLGTGGGGGFRDRDYPTSTPDSHPKTQPSTPSRN</sequence>
<keyword evidence="3" id="KW-1185">Reference proteome</keyword>
<protein>
    <submittedName>
        <fullName evidence="2">Uncharacterized protein</fullName>
    </submittedName>
</protein>
<proteinExistence type="predicted"/>
<gene>
    <name evidence="2" type="ORF">TIFTF001_017982</name>
</gene>
<dbReference type="AlphaFoldDB" id="A0AA88DJ49"/>
<feature type="compositionally biased region" description="Polar residues" evidence="1">
    <location>
        <begin position="114"/>
        <end position="132"/>
    </location>
</feature>
<feature type="compositionally biased region" description="Gly residues" evidence="1">
    <location>
        <begin position="97"/>
        <end position="107"/>
    </location>
</feature>
<dbReference type="Proteomes" id="UP001187192">
    <property type="component" value="Unassembled WGS sequence"/>
</dbReference>
<reference evidence="2" key="1">
    <citation type="submission" date="2023-07" db="EMBL/GenBank/DDBJ databases">
        <title>draft genome sequence of fig (Ficus carica).</title>
        <authorList>
            <person name="Takahashi T."/>
            <person name="Nishimura K."/>
        </authorList>
    </citation>
    <scope>NUCLEOTIDE SEQUENCE</scope>
</reference>
<evidence type="ECO:0000256" key="1">
    <source>
        <dbReference type="SAM" id="MobiDB-lite"/>
    </source>
</evidence>
<accession>A0AA88DJ49</accession>
<comment type="caution">
    <text evidence="2">The sequence shown here is derived from an EMBL/GenBank/DDBJ whole genome shotgun (WGS) entry which is preliminary data.</text>
</comment>
<dbReference type="EMBL" id="BTGU01000029">
    <property type="protein sequence ID" value="GMN48804.1"/>
    <property type="molecule type" value="Genomic_DNA"/>
</dbReference>
<evidence type="ECO:0000313" key="3">
    <source>
        <dbReference type="Proteomes" id="UP001187192"/>
    </source>
</evidence>
<evidence type="ECO:0000313" key="2">
    <source>
        <dbReference type="EMBL" id="GMN48804.1"/>
    </source>
</evidence>